<dbReference type="PANTHER" id="PTHR30303:SF0">
    <property type="entry name" value="CARBAMOYL DEHYDRATASE HYPE"/>
    <property type="match status" value="1"/>
</dbReference>
<reference evidence="2" key="1">
    <citation type="submission" date="2024-06" db="EMBL/GenBank/DDBJ databases">
        <authorList>
            <person name="Coelho C."/>
            <person name="Bento M."/>
            <person name="Garcia E."/>
            <person name="Camelo A."/>
            <person name="Brandao I."/>
            <person name="Espirito Santo C."/>
            <person name="Trovao J."/>
            <person name="Verissimo A."/>
            <person name="Costa J."/>
            <person name="Tiago I."/>
        </authorList>
    </citation>
    <scope>NUCLEOTIDE SEQUENCE</scope>
    <source>
        <strain evidence="2">KWT182</strain>
    </source>
</reference>
<accession>A0AAU7Q755</accession>
<name>A0AAU7Q755_9GAMM</name>
<sequence length="188" mass="20141">MNVLRSPSAMSMPGKKIILSGYLGNHSIHLLSMREGLGFERNVPSDCAPLNHMIDSVLKNVPAGKVASMRDVTRGGLSAVLHEHARAACCAIRIEQQALPIQPEAAMAADMLGVNVINLANEGCLCLFVEPDAADKVLALLREDINGRQAAIIGEVEAATLPEVWMVESDGTRTSVEELYGAELPRLC</sequence>
<feature type="domain" description="PurM-like C-terminal" evidence="1">
    <location>
        <begin position="13"/>
        <end position="160"/>
    </location>
</feature>
<dbReference type="InterPro" id="IPR036676">
    <property type="entry name" value="PurM-like_C_sf"/>
</dbReference>
<protein>
    <submittedName>
        <fullName evidence="2">AIR synthase-related protein</fullName>
    </submittedName>
</protein>
<organism evidence="2">
    <name type="scientific">Acerihabitans sp. KWT182</name>
    <dbReference type="NCBI Taxonomy" id="3157919"/>
    <lineage>
        <taxon>Bacteria</taxon>
        <taxon>Pseudomonadati</taxon>
        <taxon>Pseudomonadota</taxon>
        <taxon>Gammaproteobacteria</taxon>
        <taxon>Enterobacterales</taxon>
        <taxon>Pectobacteriaceae</taxon>
        <taxon>Acerihabitans</taxon>
    </lineage>
</organism>
<dbReference type="PANTHER" id="PTHR30303">
    <property type="entry name" value="HYDROGENASE ISOENZYMES FORMATION PROTEIN HYPE"/>
    <property type="match status" value="1"/>
</dbReference>
<gene>
    <name evidence="2" type="ORF">ABK905_20305</name>
</gene>
<dbReference type="Gene3D" id="3.90.650.10">
    <property type="entry name" value="PurM-like C-terminal domain"/>
    <property type="match status" value="1"/>
</dbReference>
<dbReference type="InterPro" id="IPR011854">
    <property type="entry name" value="HypE"/>
</dbReference>
<evidence type="ECO:0000259" key="1">
    <source>
        <dbReference type="Pfam" id="PF02769"/>
    </source>
</evidence>
<dbReference type="EMBL" id="CP157947">
    <property type="protein sequence ID" value="XBS68880.1"/>
    <property type="molecule type" value="Genomic_DNA"/>
</dbReference>
<dbReference type="GO" id="GO:0051604">
    <property type="term" value="P:protein maturation"/>
    <property type="evidence" value="ECO:0007669"/>
    <property type="project" value="TreeGrafter"/>
</dbReference>
<dbReference type="AlphaFoldDB" id="A0AAU7Q755"/>
<dbReference type="SUPFAM" id="SSF56042">
    <property type="entry name" value="PurM C-terminal domain-like"/>
    <property type="match status" value="1"/>
</dbReference>
<dbReference type="Pfam" id="PF02769">
    <property type="entry name" value="AIRS_C"/>
    <property type="match status" value="1"/>
</dbReference>
<evidence type="ECO:0000313" key="2">
    <source>
        <dbReference type="EMBL" id="XBS68880.1"/>
    </source>
</evidence>
<dbReference type="InterPro" id="IPR010918">
    <property type="entry name" value="PurM-like_C_dom"/>
</dbReference>
<proteinExistence type="predicted"/>